<dbReference type="GO" id="GO:0022857">
    <property type="term" value="F:transmembrane transporter activity"/>
    <property type="evidence" value="ECO:0007669"/>
    <property type="project" value="InterPro"/>
</dbReference>
<dbReference type="Gramene" id="ORUFI09G11670.1">
    <property type="protein sequence ID" value="ORUFI09G11670.1"/>
    <property type="gene ID" value="ORUFI09G11670"/>
</dbReference>
<feature type="transmembrane region" description="Helical" evidence="6">
    <location>
        <begin position="142"/>
        <end position="162"/>
    </location>
</feature>
<accession>A0A0E0QRM6</accession>
<evidence type="ECO:0000256" key="4">
    <source>
        <dbReference type="ARBA" id="ARBA00022989"/>
    </source>
</evidence>
<keyword evidence="4 6" id="KW-1133">Transmembrane helix</keyword>
<evidence type="ECO:0000313" key="9">
    <source>
        <dbReference type="Proteomes" id="UP000008022"/>
    </source>
</evidence>
<keyword evidence="9" id="KW-1185">Reference proteome</keyword>
<protein>
    <recommendedName>
        <fullName evidence="6">WAT1-related protein</fullName>
    </recommendedName>
</protein>
<evidence type="ECO:0000256" key="2">
    <source>
        <dbReference type="ARBA" id="ARBA00007635"/>
    </source>
</evidence>
<dbReference type="HOGENOM" id="CLU_025359_2_0_1"/>
<evidence type="ECO:0000313" key="8">
    <source>
        <dbReference type="EnsemblPlants" id="ORUFI09G11670.1"/>
    </source>
</evidence>
<sequence>MAKISGTIVCVGGAMVMAFFKGPKLLNYTLGDLNMLLHSPAISKWVLGALCLVVSSSCWSLWLILQVPICKFYVDPLSLSAWTCFFSTLQCAALAVFLVPDANAWKIHSLFELSSYAFAGVFGSGVCFYLQSWCISVRGPLYSAMFTPVCTVVTTVVAAAVLQEELHIGRHASSLLSTTDTRKKKKKNLTRPNNKNTLYILMGAAAVITGLYVVLWGKADDMKRGSEPATAAAAAKPCTDSCRDVERTAAEEPLLLADAVSSEQL</sequence>
<feature type="transmembrane region" description="Helical" evidence="6">
    <location>
        <begin position="42"/>
        <end position="65"/>
    </location>
</feature>
<dbReference type="InterPro" id="IPR000620">
    <property type="entry name" value="EamA_dom"/>
</dbReference>
<dbReference type="GO" id="GO:0016020">
    <property type="term" value="C:membrane"/>
    <property type="evidence" value="ECO:0007669"/>
    <property type="project" value="UniProtKB-SubCell"/>
</dbReference>
<proteinExistence type="inferred from homology"/>
<feature type="transmembrane region" description="Helical" evidence="6">
    <location>
        <begin position="110"/>
        <end position="130"/>
    </location>
</feature>
<dbReference type="InterPro" id="IPR037185">
    <property type="entry name" value="EmrE-like"/>
</dbReference>
<keyword evidence="5 6" id="KW-0472">Membrane</keyword>
<evidence type="ECO:0000259" key="7">
    <source>
        <dbReference type="Pfam" id="PF00892"/>
    </source>
</evidence>
<feature type="transmembrane region" description="Helical" evidence="6">
    <location>
        <begin position="198"/>
        <end position="217"/>
    </location>
</feature>
<dbReference type="OMA" id="VPDANAW"/>
<dbReference type="SUPFAM" id="SSF103481">
    <property type="entry name" value="Multidrug resistance efflux transporter EmrE"/>
    <property type="match status" value="1"/>
</dbReference>
<dbReference type="AlphaFoldDB" id="A0A0E0QRM6"/>
<dbReference type="Pfam" id="PF00892">
    <property type="entry name" value="EamA"/>
    <property type="match status" value="1"/>
</dbReference>
<dbReference type="Proteomes" id="UP000008022">
    <property type="component" value="Unassembled WGS sequence"/>
</dbReference>
<evidence type="ECO:0000256" key="3">
    <source>
        <dbReference type="ARBA" id="ARBA00022692"/>
    </source>
</evidence>
<evidence type="ECO:0000256" key="6">
    <source>
        <dbReference type="RuleBase" id="RU363077"/>
    </source>
</evidence>
<reference evidence="8" key="2">
    <citation type="submission" date="2015-06" db="UniProtKB">
        <authorList>
            <consortium name="EnsemblPlants"/>
        </authorList>
    </citation>
    <scope>IDENTIFICATION</scope>
</reference>
<reference evidence="9" key="1">
    <citation type="submission" date="2013-06" db="EMBL/GenBank/DDBJ databases">
        <authorList>
            <person name="Zhao Q."/>
        </authorList>
    </citation>
    <scope>NUCLEOTIDE SEQUENCE</scope>
    <source>
        <strain evidence="9">cv. W1943</strain>
    </source>
</reference>
<evidence type="ECO:0000256" key="5">
    <source>
        <dbReference type="ARBA" id="ARBA00023136"/>
    </source>
</evidence>
<comment type="similarity">
    <text evidence="2 6">Belongs to the drug/metabolite transporter (DMT) superfamily. Plant drug/metabolite exporter (P-DME) (TC 2.A.7.4) family.</text>
</comment>
<evidence type="ECO:0000256" key="1">
    <source>
        <dbReference type="ARBA" id="ARBA00004141"/>
    </source>
</evidence>
<name>A0A0E0QRM6_ORYRU</name>
<comment type="subcellular location">
    <subcellularLocation>
        <location evidence="1 6">Membrane</location>
        <topology evidence="1 6">Multi-pass membrane protein</topology>
    </subcellularLocation>
</comment>
<dbReference type="InterPro" id="IPR030184">
    <property type="entry name" value="WAT1-related"/>
</dbReference>
<keyword evidence="3 6" id="KW-0812">Transmembrane</keyword>
<organism evidence="8 9">
    <name type="scientific">Oryza rufipogon</name>
    <name type="common">Brownbeard rice</name>
    <name type="synonym">Asian wild rice</name>
    <dbReference type="NCBI Taxonomy" id="4529"/>
    <lineage>
        <taxon>Eukaryota</taxon>
        <taxon>Viridiplantae</taxon>
        <taxon>Streptophyta</taxon>
        <taxon>Embryophyta</taxon>
        <taxon>Tracheophyta</taxon>
        <taxon>Spermatophyta</taxon>
        <taxon>Magnoliopsida</taxon>
        <taxon>Liliopsida</taxon>
        <taxon>Poales</taxon>
        <taxon>Poaceae</taxon>
        <taxon>BOP clade</taxon>
        <taxon>Oryzoideae</taxon>
        <taxon>Oryzeae</taxon>
        <taxon>Oryzinae</taxon>
        <taxon>Oryza</taxon>
    </lineage>
</organism>
<dbReference type="eggNOG" id="ENOG502QPWM">
    <property type="taxonomic scope" value="Eukaryota"/>
</dbReference>
<dbReference type="EnsemblPlants" id="ORUFI09G11670.1">
    <property type="protein sequence ID" value="ORUFI09G11670.1"/>
    <property type="gene ID" value="ORUFI09G11670"/>
</dbReference>
<feature type="transmembrane region" description="Helical" evidence="6">
    <location>
        <begin position="77"/>
        <end position="98"/>
    </location>
</feature>
<dbReference type="PANTHER" id="PTHR31218">
    <property type="entry name" value="WAT1-RELATED PROTEIN"/>
    <property type="match status" value="1"/>
</dbReference>
<feature type="domain" description="EamA" evidence="7">
    <location>
        <begin position="47"/>
        <end position="175"/>
    </location>
</feature>